<feature type="region of interest" description="Disordered" evidence="2">
    <location>
        <begin position="134"/>
        <end position="196"/>
    </location>
</feature>
<protein>
    <submittedName>
        <fullName evidence="3">Uncharacterized protein</fullName>
    </submittedName>
</protein>
<dbReference type="OrthoDB" id="6778180at2759"/>
<evidence type="ECO:0000313" key="3">
    <source>
        <dbReference type="EMBL" id="CAG9762446.1"/>
    </source>
</evidence>
<sequence length="299" mass="34486">MERRVKHQENTIRSYEKQIADLSAQVARQEQLKQTTREQEQCNTEMKQIRDLCQKDKDTLKNELNSIEMSYSDRYQESSLSSSEEEEVTFLLRLKPSPTPPTRRRKNIIQPQANVITTPKGWDVVIERRDPEISCANSSSSCSSPVKQQRFSFDKKNRRECAQQDEKNKEEIPPPIPPRFKPSAPPPEPIENNYGWPPINQSTACRVLKKIRETGSAEEAARSGRPKTVTGEDKALDMMLSIQETLTQSSRTLALAMDFNVSHQSVKNLFKKQKLHPYKMKLVHELNEDDLIEELNFVS</sequence>
<dbReference type="AlphaFoldDB" id="A0A9N9ME29"/>
<feature type="compositionally biased region" description="Pro residues" evidence="2">
    <location>
        <begin position="173"/>
        <end position="189"/>
    </location>
</feature>
<gene>
    <name evidence="3" type="ORF">CEUTPL_LOCUS3126</name>
</gene>
<keyword evidence="1" id="KW-0175">Coiled coil</keyword>
<feature type="compositionally biased region" description="Low complexity" evidence="2">
    <location>
        <begin position="134"/>
        <end position="144"/>
    </location>
</feature>
<evidence type="ECO:0000313" key="4">
    <source>
        <dbReference type="Proteomes" id="UP001152799"/>
    </source>
</evidence>
<organism evidence="3 4">
    <name type="scientific">Ceutorhynchus assimilis</name>
    <name type="common">cabbage seed weevil</name>
    <dbReference type="NCBI Taxonomy" id="467358"/>
    <lineage>
        <taxon>Eukaryota</taxon>
        <taxon>Metazoa</taxon>
        <taxon>Ecdysozoa</taxon>
        <taxon>Arthropoda</taxon>
        <taxon>Hexapoda</taxon>
        <taxon>Insecta</taxon>
        <taxon>Pterygota</taxon>
        <taxon>Neoptera</taxon>
        <taxon>Endopterygota</taxon>
        <taxon>Coleoptera</taxon>
        <taxon>Polyphaga</taxon>
        <taxon>Cucujiformia</taxon>
        <taxon>Curculionidae</taxon>
        <taxon>Ceutorhynchinae</taxon>
        <taxon>Ceutorhynchus</taxon>
    </lineage>
</organism>
<evidence type="ECO:0000256" key="2">
    <source>
        <dbReference type="SAM" id="MobiDB-lite"/>
    </source>
</evidence>
<evidence type="ECO:0000256" key="1">
    <source>
        <dbReference type="SAM" id="Coils"/>
    </source>
</evidence>
<proteinExistence type="predicted"/>
<dbReference type="EMBL" id="OU892287">
    <property type="protein sequence ID" value="CAG9762446.1"/>
    <property type="molecule type" value="Genomic_DNA"/>
</dbReference>
<reference evidence="3" key="1">
    <citation type="submission" date="2022-01" db="EMBL/GenBank/DDBJ databases">
        <authorList>
            <person name="King R."/>
        </authorList>
    </citation>
    <scope>NUCLEOTIDE SEQUENCE</scope>
</reference>
<keyword evidence="4" id="KW-1185">Reference proteome</keyword>
<accession>A0A9N9ME29</accession>
<feature type="compositionally biased region" description="Basic and acidic residues" evidence="2">
    <location>
        <begin position="152"/>
        <end position="172"/>
    </location>
</feature>
<name>A0A9N9ME29_9CUCU</name>
<dbReference type="Proteomes" id="UP001152799">
    <property type="component" value="Chromosome 11"/>
</dbReference>
<feature type="coiled-coil region" evidence="1">
    <location>
        <begin position="5"/>
        <end position="52"/>
    </location>
</feature>